<gene>
    <name evidence="11" type="primary">pduL</name>
    <name evidence="11" type="ORF">E0485_04035</name>
</gene>
<keyword evidence="7" id="KW-0862">Zinc</keyword>
<comment type="catalytic activity">
    <reaction evidence="9 10">
        <text>propanoyl-CoA + phosphate = propanoyl phosphate + CoA</text>
        <dbReference type="Rhea" id="RHEA:28046"/>
        <dbReference type="ChEBI" id="CHEBI:43474"/>
        <dbReference type="ChEBI" id="CHEBI:57287"/>
        <dbReference type="ChEBI" id="CHEBI:57392"/>
        <dbReference type="ChEBI" id="CHEBI:58933"/>
        <dbReference type="EC" id="2.3.1.222"/>
    </reaction>
</comment>
<reference evidence="11 12" key="1">
    <citation type="submission" date="2019-03" db="EMBL/GenBank/DDBJ databases">
        <authorList>
            <person name="Kim M.K.M."/>
        </authorList>
    </citation>
    <scope>NUCLEOTIDE SEQUENCE [LARGE SCALE GENOMIC DNA]</scope>
    <source>
        <strain evidence="11 12">18JY21-1</strain>
    </source>
</reference>
<dbReference type="EC" id="2.3.1.222" evidence="3 10"/>
<comment type="pathway">
    <text evidence="10">Polyol metabolism; 1,2-propanediol degradation.</text>
</comment>
<evidence type="ECO:0000256" key="4">
    <source>
        <dbReference type="ARBA" id="ARBA00020837"/>
    </source>
</evidence>
<dbReference type="GO" id="GO:0016747">
    <property type="term" value="F:acyltransferase activity, transferring groups other than amino-acyl groups"/>
    <property type="evidence" value="ECO:0007669"/>
    <property type="project" value="InterPro"/>
</dbReference>
<dbReference type="InterPro" id="IPR008300">
    <property type="entry name" value="PTAC"/>
</dbReference>
<sequence length="194" mass="20848">MTNQDSKLVPIGISARHIHLSQAHIDILFGEGYQLTVFKDLTQPGQYAANETVGVFGPKGGFEKVRILGPARKESQLEVAMTDTLKLGIQAPVRESGNIEGTPGVRVVGPKGEVEMDKGVIVAARHIHFHTSDAAKWGIADKQVLKVKLNGLRPLTFDDVIARVSDSFALDMHIDTDEGNAAGVKTGQMAEIIG</sequence>
<dbReference type="Proteomes" id="UP000295418">
    <property type="component" value="Unassembled WGS sequence"/>
</dbReference>
<evidence type="ECO:0000313" key="12">
    <source>
        <dbReference type="Proteomes" id="UP000295418"/>
    </source>
</evidence>
<keyword evidence="12" id="KW-1185">Reference proteome</keyword>
<comment type="caution">
    <text evidence="11">The sequence shown here is derived from an EMBL/GenBank/DDBJ whole genome shotgun (WGS) entry which is preliminary data.</text>
</comment>
<evidence type="ECO:0000256" key="9">
    <source>
        <dbReference type="ARBA" id="ARBA00047589"/>
    </source>
</evidence>
<dbReference type="PANTHER" id="PTHR39453:SF1">
    <property type="entry name" value="PHOSPHATE PROPANOYLTRANSFERASE"/>
    <property type="match status" value="1"/>
</dbReference>
<evidence type="ECO:0000256" key="10">
    <source>
        <dbReference type="PIRNR" id="PIRNR010130"/>
    </source>
</evidence>
<evidence type="ECO:0000256" key="7">
    <source>
        <dbReference type="ARBA" id="ARBA00022833"/>
    </source>
</evidence>
<evidence type="ECO:0000256" key="5">
    <source>
        <dbReference type="ARBA" id="ARBA00022679"/>
    </source>
</evidence>
<dbReference type="AlphaFoldDB" id="A0A4R4ENM6"/>
<dbReference type="Pfam" id="PF06130">
    <property type="entry name" value="PTAC"/>
    <property type="match status" value="1"/>
</dbReference>
<keyword evidence="5 10" id="KW-0808">Transferase</keyword>
<dbReference type="PIRSF" id="PIRSF010130">
    <property type="entry name" value="PduL"/>
    <property type="match status" value="1"/>
</dbReference>
<dbReference type="UniPathway" id="UPA00621"/>
<dbReference type="PANTHER" id="PTHR39453">
    <property type="entry name" value="PHOSPHATE PROPANOYLTRANSFERASE"/>
    <property type="match status" value="1"/>
</dbReference>
<name>A0A4R4ENM6_9BACL</name>
<evidence type="ECO:0000256" key="1">
    <source>
        <dbReference type="ARBA" id="ARBA00001947"/>
    </source>
</evidence>
<evidence type="ECO:0000256" key="3">
    <source>
        <dbReference type="ARBA" id="ARBA00012206"/>
    </source>
</evidence>
<keyword evidence="8 10" id="KW-0012">Acyltransferase</keyword>
<protein>
    <recommendedName>
        <fullName evidence="4 10">Phosphate propanoyltransferase</fullName>
        <ecNumber evidence="3 10">2.3.1.222</ecNumber>
    </recommendedName>
</protein>
<organism evidence="11 12">
    <name type="scientific">Paenibacillus albiflavus</name>
    <dbReference type="NCBI Taxonomy" id="2545760"/>
    <lineage>
        <taxon>Bacteria</taxon>
        <taxon>Bacillati</taxon>
        <taxon>Bacillota</taxon>
        <taxon>Bacilli</taxon>
        <taxon>Bacillales</taxon>
        <taxon>Paenibacillaceae</taxon>
        <taxon>Paenibacillus</taxon>
    </lineage>
</organism>
<evidence type="ECO:0000256" key="8">
    <source>
        <dbReference type="ARBA" id="ARBA00023315"/>
    </source>
</evidence>
<accession>A0A4R4ENM6</accession>
<dbReference type="EMBL" id="SKFG01000002">
    <property type="protein sequence ID" value="TCZ80035.1"/>
    <property type="molecule type" value="Genomic_DNA"/>
</dbReference>
<dbReference type="NCBIfam" id="NF011652">
    <property type="entry name" value="PRK15070.1"/>
    <property type="match status" value="1"/>
</dbReference>
<comment type="function">
    <text evidence="10">Involved in 1,2-propanediol (1,2-PD) degradation by catalyzing the conversion of propanoyl-CoA to propanoyl-phosphate.</text>
</comment>
<keyword evidence="6" id="KW-0479">Metal-binding</keyword>
<dbReference type="GO" id="GO:0051144">
    <property type="term" value="P:1,2-propanediol catabolic process"/>
    <property type="evidence" value="ECO:0007669"/>
    <property type="project" value="UniProtKB-UniPathway"/>
</dbReference>
<dbReference type="OrthoDB" id="9784365at2"/>
<comment type="similarity">
    <text evidence="2 10">Belongs to the PduL family.</text>
</comment>
<dbReference type="GO" id="GO:0046872">
    <property type="term" value="F:metal ion binding"/>
    <property type="evidence" value="ECO:0007669"/>
    <property type="project" value="UniProtKB-KW"/>
</dbReference>
<evidence type="ECO:0000256" key="2">
    <source>
        <dbReference type="ARBA" id="ARBA00007342"/>
    </source>
</evidence>
<evidence type="ECO:0000313" key="11">
    <source>
        <dbReference type="EMBL" id="TCZ80035.1"/>
    </source>
</evidence>
<comment type="cofactor">
    <cofactor evidence="1">
        <name>Zn(2+)</name>
        <dbReference type="ChEBI" id="CHEBI:29105"/>
    </cofactor>
</comment>
<dbReference type="RefSeq" id="WP_132416682.1">
    <property type="nucleotide sequence ID" value="NZ_SKFG01000002.1"/>
</dbReference>
<proteinExistence type="inferred from homology"/>
<evidence type="ECO:0000256" key="6">
    <source>
        <dbReference type="ARBA" id="ARBA00022723"/>
    </source>
</evidence>